<evidence type="ECO:0000313" key="2">
    <source>
        <dbReference type="EMBL" id="BAY53383.1"/>
    </source>
</evidence>
<dbReference type="InterPro" id="IPR001646">
    <property type="entry name" value="5peptide_repeat"/>
</dbReference>
<name>A0A1Z4J9J7_LEPBY</name>
<gene>
    <name evidence="2" type="ORF">NIES2135_01880</name>
</gene>
<protein>
    <submittedName>
        <fullName evidence="2">Pentapeptide repeat protein</fullName>
    </submittedName>
</protein>
<keyword evidence="1" id="KW-0472">Membrane</keyword>
<organism evidence="2 3">
    <name type="scientific">Leptolyngbya boryana NIES-2135</name>
    <dbReference type="NCBI Taxonomy" id="1973484"/>
    <lineage>
        <taxon>Bacteria</taxon>
        <taxon>Bacillati</taxon>
        <taxon>Cyanobacteriota</taxon>
        <taxon>Cyanophyceae</taxon>
        <taxon>Leptolyngbyales</taxon>
        <taxon>Leptolyngbyaceae</taxon>
        <taxon>Leptolyngbya group</taxon>
        <taxon>Leptolyngbya</taxon>
    </lineage>
</organism>
<accession>A0A1Z4J9J7</accession>
<keyword evidence="1" id="KW-1133">Transmembrane helix</keyword>
<keyword evidence="1" id="KW-0812">Transmembrane</keyword>
<sequence length="301" mass="33214">MTHYINHDLRNRSFRRKNLAFMNFRGADIRGCDFTGAILSGADFSDTKAGLSLRQRFYLGGFVIFVSLFVGDVMVRLLFNTIGQSPLDSRTIYVPIFYAATSLAGVSSAIAAVNRKSELGDFLTSVTAVLVSAIVGFGVGFFYPGLIQTLIFPPNVFIPSTSEWLHQLLLSLDEHHIQIAVGLTVLTSVMMLFLSRFQYRTSFKVGVSLLGAIASYVATFFWSTIANAYFGNSNFSLGIVFSIITLMYLGLTFVSLNWIVYELQHAIGTSFRGAELTHARFAYADLRNTDFSESIGASALK</sequence>
<proteinExistence type="predicted"/>
<reference evidence="2 3" key="1">
    <citation type="submission" date="2017-06" db="EMBL/GenBank/DDBJ databases">
        <title>Genome sequencing of cyanobaciteial culture collection at National Institute for Environmental Studies (NIES).</title>
        <authorList>
            <person name="Hirose Y."/>
            <person name="Shimura Y."/>
            <person name="Fujisawa T."/>
            <person name="Nakamura Y."/>
            <person name="Kawachi M."/>
        </authorList>
    </citation>
    <scope>NUCLEOTIDE SEQUENCE [LARGE SCALE GENOMIC DNA]</scope>
    <source>
        <strain evidence="2 3">NIES-2135</strain>
    </source>
</reference>
<feature type="transmembrane region" description="Helical" evidence="1">
    <location>
        <begin position="235"/>
        <end position="260"/>
    </location>
</feature>
<feature type="transmembrane region" description="Helical" evidence="1">
    <location>
        <begin position="122"/>
        <end position="143"/>
    </location>
</feature>
<dbReference type="Proteomes" id="UP000217895">
    <property type="component" value="Chromosome"/>
</dbReference>
<feature type="transmembrane region" description="Helical" evidence="1">
    <location>
        <begin position="207"/>
        <end position="229"/>
    </location>
</feature>
<dbReference type="Pfam" id="PF00805">
    <property type="entry name" value="Pentapeptide"/>
    <property type="match status" value="2"/>
</dbReference>
<dbReference type="EMBL" id="AP018203">
    <property type="protein sequence ID" value="BAY53383.1"/>
    <property type="molecule type" value="Genomic_DNA"/>
</dbReference>
<dbReference type="SUPFAM" id="SSF141571">
    <property type="entry name" value="Pentapeptide repeat-like"/>
    <property type="match status" value="1"/>
</dbReference>
<evidence type="ECO:0000313" key="3">
    <source>
        <dbReference type="Proteomes" id="UP000217895"/>
    </source>
</evidence>
<keyword evidence="3" id="KW-1185">Reference proteome</keyword>
<dbReference type="Gene3D" id="2.160.20.80">
    <property type="entry name" value="E3 ubiquitin-protein ligase SopA"/>
    <property type="match status" value="2"/>
</dbReference>
<dbReference type="AlphaFoldDB" id="A0A1Z4J9J7"/>
<feature type="transmembrane region" description="Helical" evidence="1">
    <location>
        <begin position="177"/>
        <end position="195"/>
    </location>
</feature>
<feature type="transmembrane region" description="Helical" evidence="1">
    <location>
        <begin position="91"/>
        <end position="113"/>
    </location>
</feature>
<evidence type="ECO:0000256" key="1">
    <source>
        <dbReference type="SAM" id="Phobius"/>
    </source>
</evidence>
<feature type="transmembrane region" description="Helical" evidence="1">
    <location>
        <begin position="57"/>
        <end position="79"/>
    </location>
</feature>